<feature type="transmembrane region" description="Helical" evidence="6">
    <location>
        <begin position="310"/>
        <end position="328"/>
    </location>
</feature>
<evidence type="ECO:0000256" key="4">
    <source>
        <dbReference type="ARBA" id="ARBA00022989"/>
    </source>
</evidence>
<feature type="transmembrane region" description="Helical" evidence="6">
    <location>
        <begin position="55"/>
        <end position="77"/>
    </location>
</feature>
<keyword evidence="8" id="KW-1185">Reference proteome</keyword>
<keyword evidence="2" id="KW-1003">Cell membrane</keyword>
<evidence type="ECO:0000313" key="7">
    <source>
        <dbReference type="EMBL" id="MDV2470208.1"/>
    </source>
</evidence>
<feature type="transmembrane region" description="Helical" evidence="6">
    <location>
        <begin position="165"/>
        <end position="191"/>
    </location>
</feature>
<feature type="transmembrane region" description="Helical" evidence="6">
    <location>
        <begin position="394"/>
        <end position="414"/>
    </location>
</feature>
<keyword evidence="3 6" id="KW-0812">Transmembrane</keyword>
<feature type="transmembrane region" description="Helical" evidence="6">
    <location>
        <begin position="369"/>
        <end position="388"/>
    </location>
</feature>
<feature type="transmembrane region" description="Helical" evidence="6">
    <location>
        <begin position="89"/>
        <end position="112"/>
    </location>
</feature>
<evidence type="ECO:0000256" key="3">
    <source>
        <dbReference type="ARBA" id="ARBA00022692"/>
    </source>
</evidence>
<name>A0ABU3WIG1_9GAMM</name>
<proteinExistence type="predicted"/>
<protein>
    <submittedName>
        <fullName evidence="7">Oligosaccharide flippase family protein</fullName>
    </submittedName>
</protein>
<dbReference type="Proteomes" id="UP001278188">
    <property type="component" value="Unassembled WGS sequence"/>
</dbReference>
<accession>A0ABU3WIG1</accession>
<comment type="subcellular location">
    <subcellularLocation>
        <location evidence="1">Cell membrane</location>
        <topology evidence="1">Multi-pass membrane protein</topology>
    </subcellularLocation>
</comment>
<evidence type="ECO:0000313" key="8">
    <source>
        <dbReference type="Proteomes" id="UP001278188"/>
    </source>
</evidence>
<keyword evidence="5 6" id="KW-0472">Membrane</keyword>
<keyword evidence="4 6" id="KW-1133">Transmembrane helix</keyword>
<dbReference type="EMBL" id="JASVDY010000006">
    <property type="protein sequence ID" value="MDV2470208.1"/>
    <property type="molecule type" value="Genomic_DNA"/>
</dbReference>
<feature type="transmembrane region" description="Helical" evidence="6">
    <location>
        <begin position="124"/>
        <end position="144"/>
    </location>
</feature>
<dbReference type="InterPro" id="IPR050833">
    <property type="entry name" value="Poly_Biosynth_Transport"/>
</dbReference>
<dbReference type="PANTHER" id="PTHR30250">
    <property type="entry name" value="PST FAMILY PREDICTED COLANIC ACID TRANSPORTER"/>
    <property type="match status" value="1"/>
</dbReference>
<dbReference type="Pfam" id="PF13440">
    <property type="entry name" value="Polysacc_synt_3"/>
    <property type="match status" value="1"/>
</dbReference>
<comment type="caution">
    <text evidence="7">The sequence shown here is derived from an EMBL/GenBank/DDBJ whole genome shotgun (WGS) entry which is preliminary data.</text>
</comment>
<gene>
    <name evidence="7" type="ORF">QR674_14605</name>
</gene>
<feature type="transmembrane region" description="Helical" evidence="6">
    <location>
        <begin position="242"/>
        <end position="263"/>
    </location>
</feature>
<evidence type="ECO:0000256" key="5">
    <source>
        <dbReference type="ARBA" id="ARBA00023136"/>
    </source>
</evidence>
<sequence length="453" mass="50357">MKSLLVKINTKLNAQGGFLKAVSVLVGGTAFAQFLAFLCLPILTRLYSPEDYAVLGIYVAIVSILSVIACLRLEIAIPIPDKDENAKSLLVISLAINVIFIAILYLLLLLAYPLIKDFHIIQQLSIWIWFVPLGVFLSGLYSALQYWSTRRKRFNDIAQTRMTQAVLGNGASLGLGLLAWGFGGLILGQLLSFGGGVLKLGSSAYKDIKQVTKKVAIKDTISEYQNFPKFSTLEALANTSAIQLPLIIIASLMIGPEVGYLMLAMKIMTLPMSLLGSTISQVYYAQAAEKKQQGSLKEYTIDILIQLQRISCLIPIGSIILYFLIPFLLGDKWYRTGEIILWMVPWFILQFIASPISMVMHLQGRQKQMLLLTASGLLLRISAIFFVVTYLGSYLAEAFAISSAVFYLICYFVFCKSIGINLASQFYILRKNKFFIMFLLVTFVFNSLIMGAI</sequence>
<evidence type="ECO:0000256" key="1">
    <source>
        <dbReference type="ARBA" id="ARBA00004651"/>
    </source>
</evidence>
<evidence type="ECO:0000256" key="2">
    <source>
        <dbReference type="ARBA" id="ARBA00022475"/>
    </source>
</evidence>
<feature type="transmembrane region" description="Helical" evidence="6">
    <location>
        <begin position="434"/>
        <end position="452"/>
    </location>
</feature>
<reference evidence="7 8" key="1">
    <citation type="submission" date="2023-06" db="EMBL/GenBank/DDBJ databases">
        <title>Genomic Analysis of Acinetobacter Strains Recovered from South Australian Aquatic Samples provides Insights into the Circulation of Antibiotic Resistance determinants in the Environment.</title>
        <authorList>
            <person name="Tobin L."/>
            <person name="Jarocki V.M."/>
            <person name="Kenyon J."/>
            <person name="Drigo B."/>
            <person name="Donner E."/>
            <person name="Djordjevic S.P."/>
            <person name="Hamidian M."/>
        </authorList>
    </citation>
    <scope>NUCLEOTIDE SEQUENCE [LARGE SCALE GENOMIC DNA]</scope>
    <source>
        <strain evidence="7 8">SAAc652</strain>
    </source>
</reference>
<dbReference type="PANTHER" id="PTHR30250:SF28">
    <property type="entry name" value="POLYSACCHARIDE BIOSYNTHESIS PROTEIN"/>
    <property type="match status" value="1"/>
</dbReference>
<feature type="transmembrane region" description="Helical" evidence="6">
    <location>
        <begin position="340"/>
        <end position="362"/>
    </location>
</feature>
<feature type="transmembrane region" description="Helical" evidence="6">
    <location>
        <begin position="21"/>
        <end position="43"/>
    </location>
</feature>
<dbReference type="RefSeq" id="WP_317084990.1">
    <property type="nucleotide sequence ID" value="NZ_JASVDY010000006.1"/>
</dbReference>
<organism evidence="7 8">
    <name type="scientific">Acinetobacter chinensis</name>
    <dbReference type="NCBI Taxonomy" id="2004650"/>
    <lineage>
        <taxon>Bacteria</taxon>
        <taxon>Pseudomonadati</taxon>
        <taxon>Pseudomonadota</taxon>
        <taxon>Gammaproteobacteria</taxon>
        <taxon>Moraxellales</taxon>
        <taxon>Moraxellaceae</taxon>
        <taxon>Acinetobacter</taxon>
    </lineage>
</organism>
<evidence type="ECO:0000256" key="6">
    <source>
        <dbReference type="SAM" id="Phobius"/>
    </source>
</evidence>